<comment type="subcellular location">
    <subcellularLocation>
        <location evidence="1">Cell membrane</location>
        <topology evidence="1">Multi-pass membrane protein</topology>
    </subcellularLocation>
</comment>
<comment type="caution">
    <text evidence="7">The sequence shown here is derived from an EMBL/GenBank/DDBJ whole genome shotgun (WGS) entry which is preliminary data.</text>
</comment>
<evidence type="ECO:0000313" key="8">
    <source>
        <dbReference type="Proteomes" id="UP000649573"/>
    </source>
</evidence>
<reference evidence="8" key="1">
    <citation type="journal article" date="2019" name="Int. J. Syst. Evol. Microbiol.">
        <title>The Global Catalogue of Microorganisms (GCM) 10K type strain sequencing project: providing services to taxonomists for standard genome sequencing and annotation.</title>
        <authorList>
            <consortium name="The Broad Institute Genomics Platform"/>
            <consortium name="The Broad Institute Genome Sequencing Center for Infectious Disease"/>
            <person name="Wu L."/>
            <person name="Ma J."/>
        </authorList>
    </citation>
    <scope>NUCLEOTIDE SEQUENCE [LARGE SCALE GENOMIC DNA]</scope>
    <source>
        <strain evidence="8">JCM 3296</strain>
    </source>
</reference>
<feature type="transmembrane region" description="Helical" evidence="5">
    <location>
        <begin position="439"/>
        <end position="460"/>
    </location>
</feature>
<dbReference type="SUPFAM" id="SSF103473">
    <property type="entry name" value="MFS general substrate transporter"/>
    <property type="match status" value="1"/>
</dbReference>
<accession>A0ABQ2UAU2</accession>
<evidence type="ECO:0000259" key="6">
    <source>
        <dbReference type="PROSITE" id="PS50850"/>
    </source>
</evidence>
<evidence type="ECO:0000256" key="5">
    <source>
        <dbReference type="SAM" id="Phobius"/>
    </source>
</evidence>
<evidence type="ECO:0000256" key="4">
    <source>
        <dbReference type="ARBA" id="ARBA00023136"/>
    </source>
</evidence>
<evidence type="ECO:0000313" key="7">
    <source>
        <dbReference type="EMBL" id="GGU17579.1"/>
    </source>
</evidence>
<name>A0ABQ2UAU2_9PSEU</name>
<feature type="transmembrane region" description="Helical" evidence="5">
    <location>
        <begin position="313"/>
        <end position="335"/>
    </location>
</feature>
<feature type="transmembrane region" description="Helical" evidence="5">
    <location>
        <begin position="369"/>
        <end position="394"/>
    </location>
</feature>
<evidence type="ECO:0000256" key="3">
    <source>
        <dbReference type="ARBA" id="ARBA00022989"/>
    </source>
</evidence>
<sequence length="496" mass="53353">METGVRTLIPARIDRLPWSPFHTRMVVALGVAWILDGLEITVASAIADTLTKPETLHLSSTAVGLLATVYLIGEVVGALFFGHLSDKLGRRNLFMLTLAVYLAGSGLTAFTLGNGAGWLVFLYLTRFIAGMGIGGEYAAINSAIDELIPARYRGRVDIAVNGTYWAGAVLGTLGSFILLNQVDLSLGWRLGFLIGPVLGLVILVVRRHLPESPRWQIMHGRTEAAERSITQIEREVEDTGRTLPPVDEKKAIEVKPAEEIGYLALARVLFREYPSRAVLGATLMITQSFLYNAIFFTYTLVLGKFYGVSSETTPLYLIAFAVGNLVGPFTIGHLFDTIGRRAMLFGTYVISGALLGVTAVLFYTGMLNAITQTVAWCVIFFFASAGASAAYLTVSEIFPLEVRAKAIGVFFAIAQCFGALGPVIYGALIGTGEHPVRLFVGYLVGALVMISGGLVARFLAVDAENKSLEDVALPLSATARRRGRTRAEGAASPFST</sequence>
<dbReference type="PANTHER" id="PTHR23508:SF10">
    <property type="entry name" value="CARBOXYLIC ACID TRANSPORTER PROTEIN HOMOLOG"/>
    <property type="match status" value="1"/>
</dbReference>
<feature type="transmembrane region" description="Helical" evidence="5">
    <location>
        <begin position="277"/>
        <end position="301"/>
    </location>
</feature>
<dbReference type="InterPro" id="IPR020846">
    <property type="entry name" value="MFS_dom"/>
</dbReference>
<keyword evidence="2 5" id="KW-0812">Transmembrane</keyword>
<proteinExistence type="predicted"/>
<dbReference type="CDD" id="cd17316">
    <property type="entry name" value="MFS_SV2_like"/>
    <property type="match status" value="1"/>
</dbReference>
<protein>
    <submittedName>
        <fullName evidence="7">MFS transporter</fullName>
    </submittedName>
</protein>
<feature type="transmembrane region" description="Helical" evidence="5">
    <location>
        <begin position="25"/>
        <end position="46"/>
    </location>
</feature>
<feature type="transmembrane region" description="Helical" evidence="5">
    <location>
        <begin position="186"/>
        <end position="205"/>
    </location>
</feature>
<evidence type="ECO:0000256" key="2">
    <source>
        <dbReference type="ARBA" id="ARBA00022692"/>
    </source>
</evidence>
<feature type="transmembrane region" description="Helical" evidence="5">
    <location>
        <begin position="342"/>
        <end position="363"/>
    </location>
</feature>
<dbReference type="RefSeq" id="WP_189252003.1">
    <property type="nucleotide sequence ID" value="NZ_BMRE01000001.1"/>
</dbReference>
<feature type="transmembrane region" description="Helical" evidence="5">
    <location>
        <begin position="158"/>
        <end position="180"/>
    </location>
</feature>
<dbReference type="PANTHER" id="PTHR23508">
    <property type="entry name" value="CARBOXYLIC ACID TRANSPORTER PROTEIN HOMOLOG"/>
    <property type="match status" value="1"/>
</dbReference>
<dbReference type="InterPro" id="IPR005828">
    <property type="entry name" value="MFS_sugar_transport-like"/>
</dbReference>
<feature type="transmembrane region" description="Helical" evidence="5">
    <location>
        <begin position="58"/>
        <end position="81"/>
    </location>
</feature>
<dbReference type="PROSITE" id="PS50850">
    <property type="entry name" value="MFS"/>
    <property type="match status" value="1"/>
</dbReference>
<keyword evidence="4 5" id="KW-0472">Membrane</keyword>
<keyword evidence="3 5" id="KW-1133">Transmembrane helix</keyword>
<dbReference type="Proteomes" id="UP000649573">
    <property type="component" value="Unassembled WGS sequence"/>
</dbReference>
<dbReference type="Pfam" id="PF00083">
    <property type="entry name" value="Sugar_tr"/>
    <property type="match status" value="1"/>
</dbReference>
<dbReference type="Gene3D" id="1.20.1250.20">
    <property type="entry name" value="MFS general substrate transporter like domains"/>
    <property type="match status" value="1"/>
</dbReference>
<dbReference type="InterPro" id="IPR036259">
    <property type="entry name" value="MFS_trans_sf"/>
</dbReference>
<dbReference type="EMBL" id="BMRE01000001">
    <property type="protein sequence ID" value="GGU17579.1"/>
    <property type="molecule type" value="Genomic_DNA"/>
</dbReference>
<keyword evidence="8" id="KW-1185">Reference proteome</keyword>
<evidence type="ECO:0000256" key="1">
    <source>
        <dbReference type="ARBA" id="ARBA00004651"/>
    </source>
</evidence>
<feature type="transmembrane region" description="Helical" evidence="5">
    <location>
        <begin position="406"/>
        <end position="427"/>
    </location>
</feature>
<organism evidence="7 8">
    <name type="scientific">Lentzea flava</name>
    <dbReference type="NCBI Taxonomy" id="103732"/>
    <lineage>
        <taxon>Bacteria</taxon>
        <taxon>Bacillati</taxon>
        <taxon>Actinomycetota</taxon>
        <taxon>Actinomycetes</taxon>
        <taxon>Pseudonocardiales</taxon>
        <taxon>Pseudonocardiaceae</taxon>
        <taxon>Lentzea</taxon>
    </lineage>
</organism>
<feature type="domain" description="Major facilitator superfamily (MFS) profile" evidence="6">
    <location>
        <begin position="25"/>
        <end position="464"/>
    </location>
</feature>
<gene>
    <name evidence="7" type="ORF">GCM10010178_06910</name>
</gene>
<feature type="transmembrane region" description="Helical" evidence="5">
    <location>
        <begin position="93"/>
        <end position="112"/>
    </location>
</feature>
<feature type="transmembrane region" description="Helical" evidence="5">
    <location>
        <begin position="118"/>
        <end position="138"/>
    </location>
</feature>